<accession>A0A161PIB3</accession>
<reference evidence="3" key="1">
    <citation type="submission" date="2016-02" db="EMBL/GenBank/DDBJ databases">
        <title>Genome sequence of Bacillus trypoxylicola KCTC 13244(T).</title>
        <authorList>
            <person name="Jeong H."/>
            <person name="Park S.-H."/>
            <person name="Choi S.-K."/>
        </authorList>
    </citation>
    <scope>NUCLEOTIDE SEQUENCE [LARGE SCALE GENOMIC DNA]</scope>
    <source>
        <strain evidence="3">KCTC 13244</strain>
    </source>
</reference>
<feature type="compositionally biased region" description="Pro residues" evidence="1">
    <location>
        <begin position="17"/>
        <end position="38"/>
    </location>
</feature>
<evidence type="ECO:0000313" key="3">
    <source>
        <dbReference type="EMBL" id="KYG33384.1"/>
    </source>
</evidence>
<keyword evidence="4" id="KW-1185">Reference proteome</keyword>
<dbReference type="RefSeq" id="WP_061947923.1">
    <property type="nucleotide sequence ID" value="NZ_LTAO01000007.1"/>
</dbReference>
<sequence>MKFKNQDNCKKKNIPVIPGPPGATGPQGPPGTPGPTGPTGPGVGATGPTGPTGPPGPTGSGITSFASVFRVDPGTGTDTIPGNTAIVFTNGFEVGTAFTFTPPSDTIIINETGFYEINFTVHNQGNADFDLELNGVPVTPLPFTGDGGGPTTGEIIINVTTVPSTLQIVNANATPAQLHNDTNTTLVITKLA</sequence>
<comment type="caution">
    <text evidence="3">The sequence shown here is derived from an EMBL/GenBank/DDBJ whole genome shotgun (WGS) entry which is preliminary data.</text>
</comment>
<feature type="domain" description="BclA C-terminal" evidence="2">
    <location>
        <begin position="80"/>
        <end position="192"/>
    </location>
</feature>
<dbReference type="Proteomes" id="UP000075806">
    <property type="component" value="Unassembled WGS sequence"/>
</dbReference>
<feature type="compositionally biased region" description="Basic and acidic residues" evidence="1">
    <location>
        <begin position="1"/>
        <end position="10"/>
    </location>
</feature>
<evidence type="ECO:0000259" key="2">
    <source>
        <dbReference type="Pfam" id="PF18573"/>
    </source>
</evidence>
<dbReference type="EMBL" id="LTAO01000007">
    <property type="protein sequence ID" value="KYG33384.1"/>
    <property type="molecule type" value="Genomic_DNA"/>
</dbReference>
<dbReference type="InterPro" id="IPR041415">
    <property type="entry name" value="BclA_C"/>
</dbReference>
<dbReference type="AlphaFoldDB" id="A0A161PIB3"/>
<organism evidence="3 4">
    <name type="scientific">Alkalihalobacillus trypoxylicola</name>
    <dbReference type="NCBI Taxonomy" id="519424"/>
    <lineage>
        <taxon>Bacteria</taxon>
        <taxon>Bacillati</taxon>
        <taxon>Bacillota</taxon>
        <taxon>Bacilli</taxon>
        <taxon>Bacillales</taxon>
        <taxon>Bacillaceae</taxon>
        <taxon>Alkalihalobacillus</taxon>
    </lineage>
</organism>
<evidence type="ECO:0000313" key="4">
    <source>
        <dbReference type="Proteomes" id="UP000075806"/>
    </source>
</evidence>
<feature type="region of interest" description="Disordered" evidence="1">
    <location>
        <begin position="1"/>
        <end position="64"/>
    </location>
</feature>
<dbReference type="InterPro" id="IPR008983">
    <property type="entry name" value="Tumour_necrosis_fac-like_dom"/>
</dbReference>
<protein>
    <recommendedName>
        <fullName evidence="2">BclA C-terminal domain-containing protein</fullName>
    </recommendedName>
</protein>
<gene>
    <name evidence="3" type="ORF">AZF04_16860</name>
</gene>
<dbReference type="Pfam" id="PF18573">
    <property type="entry name" value="BclA_C"/>
    <property type="match status" value="1"/>
</dbReference>
<proteinExistence type="predicted"/>
<dbReference type="Gene3D" id="2.60.120.40">
    <property type="match status" value="1"/>
</dbReference>
<name>A0A161PIB3_9BACI</name>
<dbReference type="STRING" id="519424.AZF04_16860"/>
<evidence type="ECO:0000256" key="1">
    <source>
        <dbReference type="SAM" id="MobiDB-lite"/>
    </source>
</evidence>